<dbReference type="GO" id="GO:0005549">
    <property type="term" value="F:odorant binding"/>
    <property type="evidence" value="ECO:0007669"/>
    <property type="project" value="InterPro"/>
</dbReference>
<feature type="transmembrane region" description="Helical" evidence="9">
    <location>
        <begin position="36"/>
        <end position="55"/>
    </location>
</feature>
<evidence type="ECO:0000256" key="5">
    <source>
        <dbReference type="ARBA" id="ARBA00022989"/>
    </source>
</evidence>
<dbReference type="PANTHER" id="PTHR21137">
    <property type="entry name" value="ODORANT RECEPTOR"/>
    <property type="match status" value="1"/>
</dbReference>
<comment type="similarity">
    <text evidence="9">Belongs to the insect chemoreceptor superfamily. Heteromeric odorant receptor channel (TC 1.A.69) family.</text>
</comment>
<dbReference type="GO" id="GO:0004984">
    <property type="term" value="F:olfactory receptor activity"/>
    <property type="evidence" value="ECO:0007669"/>
    <property type="project" value="InterPro"/>
</dbReference>
<dbReference type="EMBL" id="GABX01000040">
    <property type="protein sequence ID" value="JAA74479.1"/>
    <property type="molecule type" value="mRNA"/>
</dbReference>
<organism evidence="10">
    <name type="scientific">Dendroctonus ponderosae</name>
    <name type="common">Mountain pine beetle</name>
    <dbReference type="NCBI Taxonomy" id="77166"/>
    <lineage>
        <taxon>Eukaryota</taxon>
        <taxon>Metazoa</taxon>
        <taxon>Ecdysozoa</taxon>
        <taxon>Arthropoda</taxon>
        <taxon>Hexapoda</taxon>
        <taxon>Insecta</taxon>
        <taxon>Pterygota</taxon>
        <taxon>Neoptera</taxon>
        <taxon>Endopterygota</taxon>
        <taxon>Coleoptera</taxon>
        <taxon>Polyphaga</taxon>
        <taxon>Cucujiformia</taxon>
        <taxon>Curculionidae</taxon>
        <taxon>Scolytinae</taxon>
        <taxon>Dendroctonus</taxon>
    </lineage>
</organism>
<comment type="subcellular location">
    <subcellularLocation>
        <location evidence="9">Cell membrane</location>
        <topology evidence="9">Multi-pass membrane protein</topology>
    </subcellularLocation>
    <subcellularLocation>
        <location evidence="1">Membrane</location>
        <topology evidence="1">Multi-pass membrane protein</topology>
    </subcellularLocation>
</comment>
<keyword evidence="3 9" id="KW-0812">Transmembrane</keyword>
<dbReference type="GO" id="GO:0007165">
    <property type="term" value="P:signal transduction"/>
    <property type="evidence" value="ECO:0007669"/>
    <property type="project" value="UniProtKB-KW"/>
</dbReference>
<dbReference type="GO" id="GO:0005886">
    <property type="term" value="C:plasma membrane"/>
    <property type="evidence" value="ECO:0007669"/>
    <property type="project" value="UniProtKB-SubCell"/>
</dbReference>
<accession>R9PSS3</accession>
<dbReference type="AlphaFoldDB" id="R9PSS3"/>
<protein>
    <recommendedName>
        <fullName evidence="9">Odorant receptor</fullName>
    </recommendedName>
</protein>
<evidence type="ECO:0000256" key="2">
    <source>
        <dbReference type="ARBA" id="ARBA00022606"/>
    </source>
</evidence>
<feature type="transmembrane region" description="Helical" evidence="9">
    <location>
        <begin position="129"/>
        <end position="148"/>
    </location>
</feature>
<evidence type="ECO:0000256" key="6">
    <source>
        <dbReference type="ARBA" id="ARBA00023136"/>
    </source>
</evidence>
<feature type="transmembrane region" description="Helical" evidence="9">
    <location>
        <begin position="307"/>
        <end position="327"/>
    </location>
</feature>
<reference evidence="11" key="3">
    <citation type="submission" date="2024-08" db="UniProtKB">
        <authorList>
            <consortium name="EnsemblMetazoa"/>
        </authorList>
    </citation>
    <scope>IDENTIFICATION</scope>
</reference>
<sequence length="398" mass="45826">MSDSKSKKVFAVMRIILMCAGFWNQSISKNRLINKIFHGYSVFVKLSCLVFWLLILAETSRLIICQYEITIITASVAILLTDTKIVVKIVIFLKHNILDIVADVIENKDEIRTEHYKEIKMLYDRKANFLKFAISVLGGSTTGAVFLLQGSGGALVLQDRKHNKLFNDTVETHGMYQTIFPLHRNNHIYWLFATEVFWSYLGITANIVTQLICVIILLHAASRLEVLQVRFKHLIMPDFQIKASDEDMKAKVTELKSIIRKYQLTIRFINEFNQSTKYITMIEFCLSTFDMASCCASLTKMKGYESVWLLFFMMVLLTQLYLIGWTANEIRVQSEAIATALYESNWYELNKEGRQLILISMIRAQRPLNINIGPMGPMTTRSILTVLKGAYSYINIMR</sequence>
<dbReference type="EnsemblMetazoa" id="XM_019915593.1">
    <property type="protein sequence ID" value="XP_019771152.1"/>
    <property type="gene ID" value="LOC109545097"/>
</dbReference>
<dbReference type="Proteomes" id="UP000019118">
    <property type="component" value="Unassembled WGS sequence"/>
</dbReference>
<keyword evidence="6 9" id="KW-0472">Membrane</keyword>
<evidence type="ECO:0000256" key="8">
    <source>
        <dbReference type="ARBA" id="ARBA00023224"/>
    </source>
</evidence>
<name>R9PSS3_DENPD</name>
<dbReference type="OrthoDB" id="8117390at2759"/>
<keyword evidence="4 9" id="KW-0552">Olfaction</keyword>
<dbReference type="PANTHER" id="PTHR21137:SF40">
    <property type="entry name" value="ODORANT RECEPTOR 56A"/>
    <property type="match status" value="1"/>
</dbReference>
<dbReference type="Pfam" id="PF02949">
    <property type="entry name" value="7tm_6"/>
    <property type="match status" value="1"/>
</dbReference>
<evidence type="ECO:0000256" key="4">
    <source>
        <dbReference type="ARBA" id="ARBA00022725"/>
    </source>
</evidence>
<keyword evidence="8 9" id="KW-0807">Transducer</keyword>
<keyword evidence="2 9" id="KW-0716">Sensory transduction</keyword>
<evidence type="ECO:0000313" key="11">
    <source>
        <dbReference type="EnsemblMetazoa" id="XP_019771152.1"/>
    </source>
</evidence>
<dbReference type="InterPro" id="IPR004117">
    <property type="entry name" value="7tm6_olfct_rcpt"/>
</dbReference>
<evidence type="ECO:0000256" key="1">
    <source>
        <dbReference type="ARBA" id="ARBA00004141"/>
    </source>
</evidence>
<evidence type="ECO:0000256" key="9">
    <source>
        <dbReference type="RuleBase" id="RU351113"/>
    </source>
</evidence>
<evidence type="ECO:0000256" key="7">
    <source>
        <dbReference type="ARBA" id="ARBA00023170"/>
    </source>
</evidence>
<dbReference type="KEGG" id="dpa:109545097"/>
<keyword evidence="12" id="KW-1185">Reference proteome</keyword>
<reference evidence="10" key="1">
    <citation type="journal article" date="2013" name="BMC Genomics">
        <title>Antennal transcriptome analysis of the chemosensory gene families in the tree killing bark beetles, Ips typographus and Dendroctonus ponderosae (Coleoptera: Curculionidae: Scolytinae).</title>
        <authorList>
            <person name="Andersson M.N."/>
            <person name="Grosse-Wilde E."/>
            <person name="Keeling C.I."/>
            <person name="Bengtsson J.M."/>
            <person name="Yuen M.M."/>
            <person name="Li M."/>
            <person name="Hillbur Y."/>
            <person name="Bohlmann J."/>
            <person name="Hansson B.S."/>
            <person name="Schlyter F."/>
        </authorList>
    </citation>
    <scope>NUCLEOTIDE SEQUENCE</scope>
</reference>
<evidence type="ECO:0000313" key="10">
    <source>
        <dbReference type="EMBL" id="JAA74479.1"/>
    </source>
</evidence>
<evidence type="ECO:0000313" key="12">
    <source>
        <dbReference type="Proteomes" id="UP000019118"/>
    </source>
</evidence>
<proteinExistence type="evidence at transcript level"/>
<gene>
    <name evidence="11" type="primary">109545097</name>
</gene>
<evidence type="ECO:0000256" key="3">
    <source>
        <dbReference type="ARBA" id="ARBA00022692"/>
    </source>
</evidence>
<reference evidence="12" key="2">
    <citation type="journal article" date="2013" name="Genome Biol.">
        <title>Draft genome of the mountain pine beetle, Dendroctonus ponderosae Hopkins, a major forest pest.</title>
        <authorList>
            <person name="Keeling C.I."/>
            <person name="Yuen M.M."/>
            <person name="Liao N.Y."/>
            <person name="Docking T.R."/>
            <person name="Chan S.K."/>
            <person name="Taylor G.A."/>
            <person name="Palmquist D.L."/>
            <person name="Jackman S.D."/>
            <person name="Nguyen A."/>
            <person name="Li M."/>
            <person name="Henderson H."/>
            <person name="Janes J.K."/>
            <person name="Zhao Y."/>
            <person name="Pandoh P."/>
            <person name="Moore R."/>
            <person name="Sperling F.A."/>
            <person name="Huber D.P."/>
            <person name="Birol I."/>
            <person name="Jones S.J."/>
            <person name="Bohlmann J."/>
        </authorList>
    </citation>
    <scope>NUCLEOTIDE SEQUENCE</scope>
</reference>
<feature type="transmembrane region" description="Helical" evidence="9">
    <location>
        <begin position="197"/>
        <end position="221"/>
    </location>
</feature>
<keyword evidence="5 9" id="KW-1133">Transmembrane helix</keyword>
<comment type="caution">
    <text evidence="9">Lacks conserved residue(s) required for the propagation of feature annotation.</text>
</comment>
<keyword evidence="7 9" id="KW-0675">Receptor</keyword>
<feature type="transmembrane region" description="Helical" evidence="9">
    <location>
        <begin position="6"/>
        <end position="24"/>
    </location>
</feature>